<accession>Q0BFK6</accession>
<evidence type="ECO:0000313" key="2">
    <source>
        <dbReference type="Proteomes" id="UP000000662"/>
    </source>
</evidence>
<dbReference type="AlphaFoldDB" id="Q0BFK6"/>
<organism evidence="1 2">
    <name type="scientific">Burkholderia ambifaria (strain ATCC BAA-244 / DSM 16087 / CCUG 44356 / LMG 19182 / AMMD)</name>
    <name type="common">Burkholderia cepacia (strain AMMD)</name>
    <dbReference type="NCBI Taxonomy" id="339670"/>
    <lineage>
        <taxon>Bacteria</taxon>
        <taxon>Pseudomonadati</taxon>
        <taxon>Pseudomonadota</taxon>
        <taxon>Betaproteobacteria</taxon>
        <taxon>Burkholderiales</taxon>
        <taxon>Burkholderiaceae</taxon>
        <taxon>Burkholderia</taxon>
        <taxon>Burkholderia cepacia complex</taxon>
    </lineage>
</organism>
<gene>
    <name evidence="1" type="ordered locus">Bamb_1509</name>
</gene>
<reference evidence="1" key="1">
    <citation type="submission" date="2009-01" db="EMBL/GenBank/DDBJ databases">
        <title>Complete sequence of Chromosome 1 of Burkholderia cepacia AMMD.</title>
        <authorList>
            <consortium name="US DOE Joint Genome Institute"/>
            <person name="Copeland A."/>
            <person name="Lucas S."/>
            <person name="Lapidus A."/>
            <person name="Barry K."/>
            <person name="Detter J.C."/>
            <person name="Glavina del Rio T."/>
            <person name="Hammon N."/>
            <person name="Israni S."/>
            <person name="Pitluck S."/>
            <person name="Bruce D."/>
            <person name="Chain P."/>
            <person name="Malfatti S."/>
            <person name="Shin M."/>
            <person name="Vergez L."/>
            <person name="Schmutz J."/>
            <person name="Larimer F."/>
            <person name="Land M."/>
            <person name="Hauser L."/>
            <person name="Kyrpides N."/>
            <person name="Kim E."/>
            <person name="Parke J."/>
            <person name="Coenye T."/>
            <person name="Konstantinidis K."/>
            <person name="Ramette A."/>
            <person name="Tiedje J."/>
            <person name="Richardson P."/>
        </authorList>
    </citation>
    <scope>NUCLEOTIDE SEQUENCE [LARGE SCALE GENOMIC DNA]</scope>
    <source>
        <strain evidence="1">AMMD</strain>
    </source>
</reference>
<evidence type="ECO:0000313" key="1">
    <source>
        <dbReference type="EMBL" id="ABI87067.1"/>
    </source>
</evidence>
<dbReference type="EMBL" id="CP000440">
    <property type="protein sequence ID" value="ABI87067.1"/>
    <property type="molecule type" value="Genomic_DNA"/>
</dbReference>
<keyword evidence="2" id="KW-1185">Reference proteome</keyword>
<proteinExistence type="predicted"/>
<protein>
    <submittedName>
        <fullName evidence="1">Uncharacterized protein</fullName>
    </submittedName>
</protein>
<sequence>MTARMNVRTTSRVACAHRRYGYLRTMRKKFVTVLGACRRKRALERLVMKGSEGRGDDGDVQRVRRSDAGRDAADAVSAAREINCKASKCVVQAVLWRMTHFIRRVREKK</sequence>
<name>Q0BFK6_BURCM</name>
<dbReference type="KEGG" id="bam:Bamb_1509"/>
<dbReference type="Proteomes" id="UP000000662">
    <property type="component" value="Chromosome 1"/>
</dbReference>